<keyword evidence="3 4" id="KW-0660">Purine salvage</keyword>
<feature type="site" description="Important for substrate specificity" evidence="4">
    <location>
        <position position="258"/>
    </location>
</feature>
<keyword evidence="5" id="KW-0812">Transmembrane</keyword>
<dbReference type="EMBL" id="CP144053">
    <property type="protein sequence ID" value="WWD17324.1"/>
    <property type="molecule type" value="Genomic_DNA"/>
</dbReference>
<dbReference type="Proteomes" id="UP000322225">
    <property type="component" value="Chromosome 3"/>
</dbReference>
<dbReference type="EC" id="2.4.2.28" evidence="4"/>
<protein>
    <recommendedName>
        <fullName evidence="4">S-methyl-5'-thioadenosine phosphorylase</fullName>
        <ecNumber evidence="4">2.4.2.28</ecNumber>
    </recommendedName>
    <alternativeName>
        <fullName evidence="4">5'-methylthioadenosine phosphorylase</fullName>
        <shortName evidence="4">MTA phosphorylase</shortName>
        <shortName evidence="4">MTAP</shortName>
        <shortName evidence="4">MTAPase</shortName>
    </alternativeName>
</protein>
<feature type="binding site" evidence="4">
    <location>
        <position position="94"/>
    </location>
    <ligand>
        <name>phosphate</name>
        <dbReference type="ChEBI" id="CHEBI:43474"/>
    </ligand>
</feature>
<dbReference type="FunFam" id="3.40.50.1580:FF:000008">
    <property type="entry name" value="S-methyl-5'-thioadenosine phosphorylase"/>
    <property type="match status" value="1"/>
</dbReference>
<comment type="similarity">
    <text evidence="4">Belongs to the PNP/MTAP phosphorylase family. MTAP subfamily.</text>
</comment>
<feature type="site" description="Important for substrate specificity" evidence="4">
    <location>
        <position position="313"/>
    </location>
</feature>
<keyword evidence="2 4" id="KW-0808">Transferase</keyword>
<evidence type="ECO:0000259" key="6">
    <source>
        <dbReference type="Pfam" id="PF01048"/>
    </source>
</evidence>
<keyword evidence="4" id="KW-0539">Nucleus</keyword>
<gene>
    <name evidence="7" type="ORF">CI109_101764</name>
</gene>
<evidence type="ECO:0000256" key="1">
    <source>
        <dbReference type="ARBA" id="ARBA00022676"/>
    </source>
</evidence>
<sequence>MNVCEITHPSVVIAVGVVIVLVIDRRETESELNHDIKISLFNFFYLNLFMSIIRSISRISSPITTFRRVISIGYHKMAALDANETVLVGCIGGSGLYHLDNLTFVKKLEVTTPWGKPSSPITISSLPSGALIAFISRHGADHSISPSEVPARANIAALKHIGVQAIIAFSAVGSLREEIAPGHFVIPDQIIDRTKGIREDTFFRGEGLVAHAMFGEPFSVKLNEFVAPKVEKILKEAEGEVKLHTGKTVVCMEGPAFSTRAESLMYRQWGGDIINMSVIPEGKLAREAELDYTLICTSTDYDAWRTGEAPVTVEEVVKTLHTNAGNARAVAAGILQDVHDVVAEGKLLTDIKGSMQWSCVTKKEHQPKASRERLAYILPYYKD</sequence>
<dbReference type="KEGG" id="ksn:43586415"/>
<feature type="binding site" evidence="4">
    <location>
        <begin position="300"/>
        <end position="302"/>
    </location>
    <ligand>
        <name>substrate</name>
    </ligand>
</feature>
<proteinExistence type="inferred from homology"/>
<dbReference type="GO" id="GO:0019509">
    <property type="term" value="P:L-methionine salvage from methylthioadenosine"/>
    <property type="evidence" value="ECO:0007669"/>
    <property type="project" value="UniProtKB-UniRule"/>
</dbReference>
<keyword evidence="5" id="KW-0472">Membrane</keyword>
<dbReference type="PANTHER" id="PTHR42679">
    <property type="entry name" value="S-METHYL-5'-THIOADENOSINE PHOSPHORYLASE"/>
    <property type="match status" value="1"/>
</dbReference>
<feature type="binding site" evidence="4">
    <location>
        <begin position="170"/>
        <end position="171"/>
    </location>
    <ligand>
        <name>phosphate</name>
        <dbReference type="ChEBI" id="CHEBI:43474"/>
    </ligand>
</feature>
<evidence type="ECO:0000256" key="2">
    <source>
        <dbReference type="ARBA" id="ARBA00022679"/>
    </source>
</evidence>
<keyword evidence="8" id="KW-1185">Reference proteome</keyword>
<dbReference type="GO" id="GO:0005829">
    <property type="term" value="C:cytosol"/>
    <property type="evidence" value="ECO:0007669"/>
    <property type="project" value="TreeGrafter"/>
</dbReference>
<reference evidence="7" key="2">
    <citation type="submission" date="2024-01" db="EMBL/GenBank/DDBJ databases">
        <title>Comparative genomics of Cryptococcus and Kwoniella reveals pathogenesis evolution and contrasting modes of karyotype evolution via chromosome fusion or intercentromeric recombination.</title>
        <authorList>
            <person name="Coelho M.A."/>
            <person name="David-Palma M."/>
            <person name="Shea T."/>
            <person name="Bowers K."/>
            <person name="McGinley-Smith S."/>
            <person name="Mohammad A.W."/>
            <person name="Gnirke A."/>
            <person name="Yurkov A.M."/>
            <person name="Nowrousian M."/>
            <person name="Sun S."/>
            <person name="Cuomo C.A."/>
            <person name="Heitman J."/>
        </authorList>
    </citation>
    <scope>NUCLEOTIDE SEQUENCE</scope>
    <source>
        <strain evidence="7">CBS 12478</strain>
    </source>
</reference>
<dbReference type="InterPro" id="IPR010044">
    <property type="entry name" value="MTAP"/>
</dbReference>
<dbReference type="GeneID" id="43586415"/>
<evidence type="ECO:0000256" key="3">
    <source>
        <dbReference type="ARBA" id="ARBA00022726"/>
    </source>
</evidence>
<feature type="transmembrane region" description="Helical" evidence="5">
    <location>
        <begin position="36"/>
        <end position="56"/>
    </location>
</feature>
<keyword evidence="1 4" id="KW-0328">Glycosyltransferase</keyword>
<organism evidence="7 8">
    <name type="scientific">Kwoniella shandongensis</name>
    <dbReference type="NCBI Taxonomy" id="1734106"/>
    <lineage>
        <taxon>Eukaryota</taxon>
        <taxon>Fungi</taxon>
        <taxon>Dikarya</taxon>
        <taxon>Basidiomycota</taxon>
        <taxon>Agaricomycotina</taxon>
        <taxon>Tremellomycetes</taxon>
        <taxon>Tremellales</taxon>
        <taxon>Cryptococcaceae</taxon>
        <taxon>Kwoniella</taxon>
    </lineage>
</organism>
<reference evidence="7" key="1">
    <citation type="submission" date="2017-08" db="EMBL/GenBank/DDBJ databases">
        <authorList>
            <person name="Cuomo C."/>
            <person name="Billmyre B."/>
            <person name="Heitman J."/>
        </authorList>
    </citation>
    <scope>NUCLEOTIDE SEQUENCE</scope>
    <source>
        <strain evidence="7">CBS 12478</strain>
    </source>
</reference>
<feature type="binding site" evidence="4">
    <location>
        <position position="277"/>
    </location>
    <ligand>
        <name>phosphate</name>
        <dbReference type="ChEBI" id="CHEBI:43474"/>
    </ligand>
</feature>
<name>A0AAJ8LHN2_9TREE</name>
<dbReference type="Pfam" id="PF01048">
    <property type="entry name" value="PNP_UDP_1"/>
    <property type="match status" value="1"/>
</dbReference>
<feature type="binding site" evidence="4">
    <location>
        <begin position="137"/>
        <end position="138"/>
    </location>
    <ligand>
        <name>phosphate</name>
        <dbReference type="ChEBI" id="CHEBI:43474"/>
    </ligand>
</feature>
<evidence type="ECO:0000313" key="7">
    <source>
        <dbReference type="EMBL" id="WWD17324.1"/>
    </source>
</evidence>
<dbReference type="InterPro" id="IPR000845">
    <property type="entry name" value="Nucleoside_phosphorylase_d"/>
</dbReference>
<dbReference type="HAMAP" id="MF_01963">
    <property type="entry name" value="MTAP"/>
    <property type="match status" value="1"/>
</dbReference>
<comment type="subcellular location">
    <subcellularLocation>
        <location evidence="4">Cytoplasm</location>
    </subcellularLocation>
    <subcellularLocation>
        <location evidence="4">Nucleus</location>
    </subcellularLocation>
</comment>
<comment type="catalytic activity">
    <reaction evidence="4">
        <text>S-methyl-5'-thioadenosine + phosphate = 5-(methylsulfanyl)-alpha-D-ribose 1-phosphate + adenine</text>
        <dbReference type="Rhea" id="RHEA:11852"/>
        <dbReference type="ChEBI" id="CHEBI:16708"/>
        <dbReference type="ChEBI" id="CHEBI:17509"/>
        <dbReference type="ChEBI" id="CHEBI:43474"/>
        <dbReference type="ChEBI" id="CHEBI:58533"/>
        <dbReference type="EC" id="2.4.2.28"/>
    </reaction>
</comment>
<feature type="binding site" evidence="4">
    <location>
        <position position="276"/>
    </location>
    <ligand>
        <name>substrate</name>
    </ligand>
</feature>
<dbReference type="GO" id="GO:0005634">
    <property type="term" value="C:nucleus"/>
    <property type="evidence" value="ECO:0007669"/>
    <property type="project" value="UniProtKB-SubCell"/>
</dbReference>
<dbReference type="Gene3D" id="3.40.50.1580">
    <property type="entry name" value="Nucleoside phosphorylase domain"/>
    <property type="match status" value="1"/>
</dbReference>
<keyword evidence="5" id="KW-1133">Transmembrane helix</keyword>
<accession>A0AAJ8LHN2</accession>
<comment type="function">
    <text evidence="4">Catalyzes the reversible phosphorylation of S-methyl-5'-thioadenosine (MTA) to adenine and 5-methylthioribose-1-phosphate. Involved in the breakdown of MTA, a major by-product of polyamine biosynthesis. Responsible for the first step in the methionine salvage pathway after MTA has been generated from S-adenosylmethionine. Has broad substrate specificity with 6-aminopurine nucleosides as preferred substrates.</text>
</comment>
<dbReference type="PANTHER" id="PTHR42679:SF2">
    <property type="entry name" value="S-METHYL-5'-THIOADENOSINE PHOSPHORYLASE"/>
    <property type="match status" value="1"/>
</dbReference>
<dbReference type="RefSeq" id="XP_031863241.2">
    <property type="nucleotide sequence ID" value="XM_032002304.2"/>
</dbReference>
<comment type="pathway">
    <text evidence="4">Amino-acid biosynthesis; L-methionine biosynthesis via salvage pathway; S-methyl-5-thio-alpha-D-ribose 1-phosphate from S-methyl-5'-thioadenosine (phosphorylase route): step 1/1.</text>
</comment>
<dbReference type="GO" id="GO:0017061">
    <property type="term" value="F:S-methyl-5-thioadenosine phosphorylase activity"/>
    <property type="evidence" value="ECO:0007669"/>
    <property type="project" value="UniProtKB-UniRule"/>
</dbReference>
<evidence type="ECO:0000313" key="8">
    <source>
        <dbReference type="Proteomes" id="UP000322225"/>
    </source>
</evidence>
<dbReference type="AlphaFoldDB" id="A0AAJ8LHN2"/>
<dbReference type="PROSITE" id="PS01240">
    <property type="entry name" value="PNP_MTAP_2"/>
    <property type="match status" value="1"/>
</dbReference>
<dbReference type="InterPro" id="IPR018099">
    <property type="entry name" value="Purine_phosphorylase-2_CS"/>
</dbReference>
<evidence type="ECO:0000256" key="4">
    <source>
        <dbReference type="HAMAP-Rule" id="MF_03155"/>
    </source>
</evidence>
<comment type="subunit">
    <text evidence="4">Homotrimer.</text>
</comment>
<dbReference type="SUPFAM" id="SSF53167">
    <property type="entry name" value="Purine and uridine phosphorylases"/>
    <property type="match status" value="1"/>
</dbReference>
<dbReference type="GO" id="GO:0006166">
    <property type="term" value="P:purine ribonucleoside salvage"/>
    <property type="evidence" value="ECO:0007669"/>
    <property type="project" value="UniProtKB-KW"/>
</dbReference>
<dbReference type="CDD" id="cd09010">
    <property type="entry name" value="MTAP_SsMTAPII_like_MTIP"/>
    <property type="match status" value="1"/>
</dbReference>
<evidence type="ECO:0000256" key="5">
    <source>
        <dbReference type="SAM" id="Phobius"/>
    </source>
</evidence>
<feature type="transmembrane region" description="Helical" evidence="5">
    <location>
        <begin position="6"/>
        <end position="24"/>
    </location>
</feature>
<dbReference type="InterPro" id="IPR035994">
    <property type="entry name" value="Nucleoside_phosphorylase_sf"/>
</dbReference>
<keyword evidence="4" id="KW-0963">Cytoplasm</keyword>
<feature type="domain" description="Nucleoside phosphorylase" evidence="6">
    <location>
        <begin position="88"/>
        <end position="335"/>
    </location>
</feature>